<dbReference type="PANTHER" id="PTHR37984">
    <property type="entry name" value="PROTEIN CBG26694"/>
    <property type="match status" value="1"/>
</dbReference>
<protein>
    <recommendedName>
        <fullName evidence="1">Integrase catalytic domain-containing protein</fullName>
    </recommendedName>
</protein>
<dbReference type="InterPro" id="IPR036397">
    <property type="entry name" value="RNaseH_sf"/>
</dbReference>
<dbReference type="PROSITE" id="PS50994">
    <property type="entry name" value="INTEGRASE"/>
    <property type="match status" value="1"/>
</dbReference>
<gene>
    <name evidence="2" type="ORF">PHMEG_0008293</name>
</gene>
<dbReference type="InterPro" id="IPR001584">
    <property type="entry name" value="Integrase_cat-core"/>
</dbReference>
<dbReference type="GO" id="GO:0003676">
    <property type="term" value="F:nucleic acid binding"/>
    <property type="evidence" value="ECO:0007669"/>
    <property type="project" value="InterPro"/>
</dbReference>
<proteinExistence type="predicted"/>
<dbReference type="Gene3D" id="3.30.420.10">
    <property type="entry name" value="Ribonuclease H-like superfamily/Ribonuclease H"/>
    <property type="match status" value="1"/>
</dbReference>
<evidence type="ECO:0000313" key="2">
    <source>
        <dbReference type="EMBL" id="OWZ17724.1"/>
    </source>
</evidence>
<dbReference type="InterPro" id="IPR050951">
    <property type="entry name" value="Retrovirus_Pol_polyprotein"/>
</dbReference>
<dbReference type="InterPro" id="IPR012337">
    <property type="entry name" value="RNaseH-like_sf"/>
</dbReference>
<accession>A0A225WJZ4</accession>
<sequence>MLSRWAGQPANSIKLKRFTRKRLKKQATVPKSKPKKVLRPLDDEGFVWPSLEEIATAQQQLISPQTTTKDADGVLYRDKRIWIPRARKELIQRLCVIAHCGAQGHRGEQAMVNHLRRVFHISELRSVVYSFVASCLLFSHVKGGKMIRRPWSETIECNERNGTLHWDFLSLGESFGESKYLLVPKDHATHFCELVVCDAADSTVATTTILDWHSRFGAPPVRVSDKGSHFKNEVVSELSKKLKSQPHFTLAYSPWINGRWSGSTAPYFKFYE</sequence>
<evidence type="ECO:0000313" key="3">
    <source>
        <dbReference type="Proteomes" id="UP000198211"/>
    </source>
</evidence>
<dbReference type="AlphaFoldDB" id="A0A225WJZ4"/>
<evidence type="ECO:0000259" key="1">
    <source>
        <dbReference type="PROSITE" id="PS50994"/>
    </source>
</evidence>
<dbReference type="SUPFAM" id="SSF53098">
    <property type="entry name" value="Ribonuclease H-like"/>
    <property type="match status" value="1"/>
</dbReference>
<dbReference type="Gene3D" id="1.10.340.70">
    <property type="match status" value="1"/>
</dbReference>
<dbReference type="GO" id="GO:0015074">
    <property type="term" value="P:DNA integration"/>
    <property type="evidence" value="ECO:0007669"/>
    <property type="project" value="InterPro"/>
</dbReference>
<organism evidence="2 3">
    <name type="scientific">Phytophthora megakarya</name>
    <dbReference type="NCBI Taxonomy" id="4795"/>
    <lineage>
        <taxon>Eukaryota</taxon>
        <taxon>Sar</taxon>
        <taxon>Stramenopiles</taxon>
        <taxon>Oomycota</taxon>
        <taxon>Peronosporomycetes</taxon>
        <taxon>Peronosporales</taxon>
        <taxon>Peronosporaceae</taxon>
        <taxon>Phytophthora</taxon>
    </lineage>
</organism>
<dbReference type="Proteomes" id="UP000198211">
    <property type="component" value="Unassembled WGS sequence"/>
</dbReference>
<dbReference type="EMBL" id="NBNE01000704">
    <property type="protein sequence ID" value="OWZ17724.1"/>
    <property type="molecule type" value="Genomic_DNA"/>
</dbReference>
<dbReference type="PANTHER" id="PTHR37984:SF5">
    <property type="entry name" value="PROTEIN NYNRIN-LIKE"/>
    <property type="match status" value="1"/>
</dbReference>
<feature type="domain" description="Integrase catalytic" evidence="1">
    <location>
        <begin position="146"/>
        <end position="272"/>
    </location>
</feature>
<reference evidence="3" key="1">
    <citation type="submission" date="2017-03" db="EMBL/GenBank/DDBJ databases">
        <title>Phytopthora megakarya and P. palmivora, two closely related causual agents of cacao black pod achieved similar genome size and gene model numbers by different mechanisms.</title>
        <authorList>
            <person name="Ali S."/>
            <person name="Shao J."/>
            <person name="Larry D.J."/>
            <person name="Kronmiller B."/>
            <person name="Shen D."/>
            <person name="Strem M.D."/>
            <person name="Melnick R.L."/>
            <person name="Guiltinan M.J."/>
            <person name="Tyler B.M."/>
            <person name="Meinhardt L.W."/>
            <person name="Bailey B.A."/>
        </authorList>
    </citation>
    <scope>NUCLEOTIDE SEQUENCE [LARGE SCALE GENOMIC DNA]</scope>
    <source>
        <strain evidence="3">zdho120</strain>
    </source>
</reference>
<keyword evidence="3" id="KW-1185">Reference proteome</keyword>
<dbReference type="OrthoDB" id="123893at2759"/>
<name>A0A225WJZ4_9STRA</name>
<comment type="caution">
    <text evidence="2">The sequence shown here is derived from an EMBL/GenBank/DDBJ whole genome shotgun (WGS) entry which is preliminary data.</text>
</comment>